<evidence type="ECO:0000313" key="3">
    <source>
        <dbReference type="Proteomes" id="UP000316714"/>
    </source>
</evidence>
<protein>
    <recommendedName>
        <fullName evidence="4">Major Facilitator Superfamily protein</fullName>
    </recommendedName>
</protein>
<dbReference type="AlphaFoldDB" id="A0A5C5V5I1"/>
<keyword evidence="1" id="KW-0812">Transmembrane</keyword>
<reference evidence="2 3" key="1">
    <citation type="submission" date="2019-02" db="EMBL/GenBank/DDBJ databases">
        <title>Deep-cultivation of Planctomycetes and their phenomic and genomic characterization uncovers novel biology.</title>
        <authorList>
            <person name="Wiegand S."/>
            <person name="Jogler M."/>
            <person name="Boedeker C."/>
            <person name="Pinto D."/>
            <person name="Vollmers J."/>
            <person name="Rivas-Marin E."/>
            <person name="Kohn T."/>
            <person name="Peeters S.H."/>
            <person name="Heuer A."/>
            <person name="Rast P."/>
            <person name="Oberbeckmann S."/>
            <person name="Bunk B."/>
            <person name="Jeske O."/>
            <person name="Meyerdierks A."/>
            <person name="Storesund J.E."/>
            <person name="Kallscheuer N."/>
            <person name="Luecker S."/>
            <person name="Lage O.M."/>
            <person name="Pohl T."/>
            <person name="Merkel B.J."/>
            <person name="Hornburger P."/>
            <person name="Mueller R.-W."/>
            <person name="Bruemmer F."/>
            <person name="Labrenz M."/>
            <person name="Spormann A.M."/>
            <person name="Op Den Camp H."/>
            <person name="Overmann J."/>
            <person name="Amann R."/>
            <person name="Jetten M.S.M."/>
            <person name="Mascher T."/>
            <person name="Medema M.H."/>
            <person name="Devos D.P."/>
            <person name="Kaster A.-K."/>
            <person name="Ovreas L."/>
            <person name="Rohde M."/>
            <person name="Galperin M.Y."/>
            <person name="Jogler C."/>
        </authorList>
    </citation>
    <scope>NUCLEOTIDE SEQUENCE [LARGE SCALE GENOMIC DNA]</scope>
    <source>
        <strain evidence="2 3">KOR34</strain>
    </source>
</reference>
<feature type="transmembrane region" description="Helical" evidence="1">
    <location>
        <begin position="393"/>
        <end position="416"/>
    </location>
</feature>
<keyword evidence="1" id="KW-0472">Membrane</keyword>
<accession>A0A5C5V5I1</accession>
<feature type="transmembrane region" description="Helical" evidence="1">
    <location>
        <begin position="56"/>
        <end position="77"/>
    </location>
</feature>
<evidence type="ECO:0000313" key="2">
    <source>
        <dbReference type="EMBL" id="TWT33804.1"/>
    </source>
</evidence>
<evidence type="ECO:0000256" key="1">
    <source>
        <dbReference type="SAM" id="Phobius"/>
    </source>
</evidence>
<organism evidence="2 3">
    <name type="scientific">Posidoniimonas corsicana</name>
    <dbReference type="NCBI Taxonomy" id="1938618"/>
    <lineage>
        <taxon>Bacteria</taxon>
        <taxon>Pseudomonadati</taxon>
        <taxon>Planctomycetota</taxon>
        <taxon>Planctomycetia</taxon>
        <taxon>Pirellulales</taxon>
        <taxon>Lacipirellulaceae</taxon>
        <taxon>Posidoniimonas</taxon>
    </lineage>
</organism>
<feature type="transmembrane region" description="Helical" evidence="1">
    <location>
        <begin position="16"/>
        <end position="36"/>
    </location>
</feature>
<feature type="transmembrane region" description="Helical" evidence="1">
    <location>
        <begin position="361"/>
        <end position="381"/>
    </location>
</feature>
<dbReference type="Pfam" id="PF18943">
    <property type="entry name" value="DUF5690"/>
    <property type="match status" value="1"/>
</dbReference>
<feature type="transmembrane region" description="Helical" evidence="1">
    <location>
        <begin position="173"/>
        <end position="194"/>
    </location>
</feature>
<dbReference type="InterPro" id="IPR043745">
    <property type="entry name" value="DUF5690"/>
</dbReference>
<feature type="transmembrane region" description="Helical" evidence="1">
    <location>
        <begin position="140"/>
        <end position="161"/>
    </location>
</feature>
<gene>
    <name evidence="2" type="ORF">KOR34_36380</name>
</gene>
<feature type="transmembrane region" description="Helical" evidence="1">
    <location>
        <begin position="89"/>
        <end position="106"/>
    </location>
</feature>
<feature type="transmembrane region" description="Helical" evidence="1">
    <location>
        <begin position="266"/>
        <end position="288"/>
    </location>
</feature>
<feature type="transmembrane region" description="Helical" evidence="1">
    <location>
        <begin position="295"/>
        <end position="317"/>
    </location>
</feature>
<dbReference type="EMBL" id="SIHJ01000002">
    <property type="protein sequence ID" value="TWT33804.1"/>
    <property type="molecule type" value="Genomic_DNA"/>
</dbReference>
<feature type="transmembrane region" description="Helical" evidence="1">
    <location>
        <begin position="227"/>
        <end position="246"/>
    </location>
</feature>
<name>A0A5C5V5I1_9BACT</name>
<dbReference type="RefSeq" id="WP_197531548.1">
    <property type="nucleotide sequence ID" value="NZ_SIHJ01000002.1"/>
</dbReference>
<feature type="transmembrane region" description="Helical" evidence="1">
    <location>
        <begin position="323"/>
        <end position="341"/>
    </location>
</feature>
<dbReference type="Proteomes" id="UP000316714">
    <property type="component" value="Unassembled WGS sequence"/>
</dbReference>
<sequence length="437" mass="48270">MNSWVARRLENASPQVFSAYCIAAAFGTYFCMYAFRKPFTAGTFDGESLYGVDYKTVLVVSQVLGYTVSKFVGIRVIAELPPSRRATGILGLIAVAHAALLLFGMTPRPYNFVFLFINGLPLGMVFGLVLSFLEGRRLTELLNAGLCASFIVSSGFIKSVGQTLILDTPVNEYWMPFVTGLLFWPVLLVCVWMLTQIPPPSRLDVEQRSERTPIGASDRQALLRRHGIGILLLVATYTMLTVLRSLRDDFAVEIWAAIGYSQTPSIFTLSETIVMAVVILVNAAAFLIPSNRAAFFTAIQTITAGFLLVGASTLLFQQQAVGGFLYMVTLGVGTYAPYVAFHTTLFERMIALFRDKANLGYLMYLADAFGYLGYVAVLLLRNSWSGEMDFLRATILTSLTVSVSCLVLALAAFIYFRRQADRIKDDEPRRLVPSPAR</sequence>
<keyword evidence="3" id="KW-1185">Reference proteome</keyword>
<proteinExistence type="predicted"/>
<comment type="caution">
    <text evidence="2">The sequence shown here is derived from an EMBL/GenBank/DDBJ whole genome shotgun (WGS) entry which is preliminary data.</text>
</comment>
<feature type="transmembrane region" description="Helical" evidence="1">
    <location>
        <begin position="112"/>
        <end position="133"/>
    </location>
</feature>
<keyword evidence="1" id="KW-1133">Transmembrane helix</keyword>
<evidence type="ECO:0008006" key="4">
    <source>
        <dbReference type="Google" id="ProtNLM"/>
    </source>
</evidence>